<evidence type="ECO:0000256" key="6">
    <source>
        <dbReference type="HAMAP-Rule" id="MF_00379"/>
    </source>
</evidence>
<feature type="binding site" evidence="6">
    <location>
        <position position="117"/>
    </location>
    <ligand>
        <name>(6S)-5-formyl-5,6,7,8-tetrahydrofolate</name>
        <dbReference type="ChEBI" id="CHEBI:57457"/>
    </ligand>
</feature>
<dbReference type="PANTHER" id="PTHR42714">
    <property type="entry name" value="TRNA MODIFICATION GTPASE GTPBP3"/>
    <property type="match status" value="1"/>
</dbReference>
<keyword evidence="9" id="KW-1185">Reference proteome</keyword>
<dbReference type="HAMAP" id="MF_00379">
    <property type="entry name" value="GTPase_MnmE"/>
    <property type="match status" value="1"/>
</dbReference>
<dbReference type="NCBIfam" id="NF003661">
    <property type="entry name" value="PRK05291.1-3"/>
    <property type="match status" value="1"/>
</dbReference>
<dbReference type="InterPro" id="IPR025867">
    <property type="entry name" value="MnmE_helical"/>
</dbReference>
<feature type="binding site" evidence="6">
    <location>
        <position position="20"/>
    </location>
    <ligand>
        <name>(6S)-5-formyl-5,6,7,8-tetrahydrofolate</name>
        <dbReference type="ChEBI" id="CHEBI:57457"/>
    </ligand>
</feature>
<comment type="function">
    <text evidence="6">Exhibits a very high intrinsic GTPase hydrolysis rate. Involved in the addition of a carboxymethylaminomethyl (cmnm) group at the wobble position (U34) of certain tRNAs, forming tRNA-cmnm(5)s(2)U34.</text>
</comment>
<protein>
    <recommendedName>
        <fullName evidence="6">tRNA modification GTPase MnmE</fullName>
        <ecNumber evidence="6">3.6.-.-</ecNumber>
    </recommendedName>
</protein>
<feature type="binding site" evidence="6">
    <location>
        <position position="77"/>
    </location>
    <ligand>
        <name>(6S)-5-formyl-5,6,7,8-tetrahydrofolate</name>
        <dbReference type="ChEBI" id="CHEBI:57457"/>
    </ligand>
</feature>
<feature type="binding site" evidence="6">
    <location>
        <position position="227"/>
    </location>
    <ligand>
        <name>Mg(2+)</name>
        <dbReference type="ChEBI" id="CHEBI:18420"/>
    </ligand>
</feature>
<feature type="binding site" evidence="6">
    <location>
        <position position="429"/>
    </location>
    <ligand>
        <name>(6S)-5-formyl-5,6,7,8-tetrahydrofolate</name>
        <dbReference type="ChEBI" id="CHEBI:57457"/>
    </ligand>
</feature>
<dbReference type="InterPro" id="IPR027266">
    <property type="entry name" value="TrmE/GcvT-like"/>
</dbReference>
<dbReference type="Proteomes" id="UP001281305">
    <property type="component" value="Chromosome"/>
</dbReference>
<dbReference type="InterPro" id="IPR027417">
    <property type="entry name" value="P-loop_NTPase"/>
</dbReference>
<dbReference type="InterPro" id="IPR027368">
    <property type="entry name" value="MnmE_dom2"/>
</dbReference>
<organism evidence="8 9">
    <name type="scientific">Roseovarius rhodophyticola</name>
    <dbReference type="NCBI Taxonomy" id="3080827"/>
    <lineage>
        <taxon>Bacteria</taxon>
        <taxon>Pseudomonadati</taxon>
        <taxon>Pseudomonadota</taxon>
        <taxon>Alphaproteobacteria</taxon>
        <taxon>Rhodobacterales</taxon>
        <taxon>Roseobacteraceae</taxon>
        <taxon>Roseovarius</taxon>
    </lineage>
</organism>
<feature type="binding site" evidence="6">
    <location>
        <position position="248"/>
    </location>
    <ligand>
        <name>Mg(2+)</name>
        <dbReference type="ChEBI" id="CHEBI:18420"/>
    </ligand>
</feature>
<dbReference type="Gene3D" id="3.30.1360.120">
    <property type="entry name" value="Probable tRNA modification gtpase trme, domain 1"/>
    <property type="match status" value="1"/>
</dbReference>
<evidence type="ECO:0000256" key="2">
    <source>
        <dbReference type="ARBA" id="ARBA00022694"/>
    </source>
</evidence>
<dbReference type="Pfam" id="PF12631">
    <property type="entry name" value="MnmE_helical"/>
    <property type="match status" value="1"/>
</dbReference>
<proteinExistence type="inferred from homology"/>
<evidence type="ECO:0000259" key="7">
    <source>
        <dbReference type="PROSITE" id="PS51709"/>
    </source>
</evidence>
<dbReference type="SUPFAM" id="SSF52540">
    <property type="entry name" value="P-loop containing nucleoside triphosphate hydrolases"/>
    <property type="match status" value="1"/>
</dbReference>
<dbReference type="EMBL" id="CP146606">
    <property type="protein sequence ID" value="WYK19750.1"/>
    <property type="molecule type" value="Genomic_DNA"/>
</dbReference>
<dbReference type="RefSeq" id="WP_317056451.1">
    <property type="nucleotide sequence ID" value="NZ_CP146606.1"/>
</dbReference>
<dbReference type="InterPro" id="IPR006073">
    <property type="entry name" value="GTP-bd"/>
</dbReference>
<comment type="caution">
    <text evidence="6">Lacks conserved residue(s) required for the propagation of feature annotation.</text>
</comment>
<dbReference type="PANTHER" id="PTHR42714:SF2">
    <property type="entry name" value="TRNA MODIFICATION GTPASE GTPBP3, MITOCHONDRIAL"/>
    <property type="match status" value="1"/>
</dbReference>
<dbReference type="SUPFAM" id="SSF116878">
    <property type="entry name" value="TrmE connector domain"/>
    <property type="match status" value="1"/>
</dbReference>
<dbReference type="CDD" id="cd14858">
    <property type="entry name" value="TrmE_N"/>
    <property type="match status" value="1"/>
</dbReference>
<dbReference type="Pfam" id="PF01926">
    <property type="entry name" value="MMR_HSR1"/>
    <property type="match status" value="1"/>
</dbReference>
<sequence length="429" mass="45995">MDTIFALSTAQGKAGVSVIRVSGPLAFDSVKALCGDVPVRRKASLRELKTADGDRIDEALVLTFDHGQSFTGEMSVEFQCHGSVAVVSKILETLGKLEGCRQADAGEFTRRALENNRLDLSQIEGLADLIEAETEAQRRQALRVFSGELGGKASEWRRHLIRAAALIEATIDFADEDVPVDVAPEVSKLICCVLDGLQEEIEGYSSAERIRTGFEVAIVGPPNTGKSTLLNYVAGRDAAITSNHAGTTRDVIEVKMDLGGLPVTLLDTAGLREAVDEVEAIGIDRARSRAESADLRVILVEEGKAPELVPRDDDIICLAKADLSSETGLRGVSGKTGLGVLELVDGVTEALKIRASESGLAIRERHKSAMERGSGSLRLALRRLAQGSEYSEICAEEIRAAVRALDSLIGRVDIENVLDEIFASFCLGK</sequence>
<comment type="cofactor">
    <cofactor evidence="6">
        <name>K(+)</name>
        <dbReference type="ChEBI" id="CHEBI:29103"/>
    </cofactor>
    <text evidence="6">Binds 1 potassium ion per subunit.</text>
</comment>
<dbReference type="SUPFAM" id="SSF103025">
    <property type="entry name" value="Folate-binding domain"/>
    <property type="match status" value="1"/>
</dbReference>
<feature type="binding site" evidence="6">
    <location>
        <begin position="242"/>
        <end position="248"/>
    </location>
    <ligand>
        <name>GTP</name>
        <dbReference type="ChEBI" id="CHEBI:37565"/>
    </ligand>
</feature>
<comment type="subunit">
    <text evidence="6">Homodimer. Heterotetramer of two MnmE and two MnmG subunits.</text>
</comment>
<keyword evidence="6" id="KW-0460">Magnesium</keyword>
<dbReference type="InterPro" id="IPR018948">
    <property type="entry name" value="GTP-bd_TrmE_N"/>
</dbReference>
<dbReference type="PRINTS" id="PR00326">
    <property type="entry name" value="GTP1OBG"/>
</dbReference>
<evidence type="ECO:0000256" key="4">
    <source>
        <dbReference type="ARBA" id="ARBA00022958"/>
    </source>
</evidence>
<dbReference type="PROSITE" id="PS51709">
    <property type="entry name" value="G_TRME"/>
    <property type="match status" value="1"/>
</dbReference>
<dbReference type="CDD" id="cd04164">
    <property type="entry name" value="trmE"/>
    <property type="match status" value="1"/>
</dbReference>
<dbReference type="Gene3D" id="1.20.120.430">
    <property type="entry name" value="tRNA modification GTPase MnmE domain 2"/>
    <property type="match status" value="1"/>
</dbReference>
<dbReference type="InterPro" id="IPR004520">
    <property type="entry name" value="GTPase_MnmE"/>
</dbReference>
<evidence type="ECO:0000313" key="8">
    <source>
        <dbReference type="EMBL" id="WYK19750.1"/>
    </source>
</evidence>
<evidence type="ECO:0000256" key="3">
    <source>
        <dbReference type="ARBA" id="ARBA00022741"/>
    </source>
</evidence>
<dbReference type="InterPro" id="IPR005225">
    <property type="entry name" value="Small_GTP-bd"/>
</dbReference>
<keyword evidence="6" id="KW-0963">Cytoplasm</keyword>
<keyword evidence="3 6" id="KW-0547">Nucleotide-binding</keyword>
<comment type="subcellular location">
    <subcellularLocation>
        <location evidence="6">Cytoplasm</location>
    </subcellularLocation>
</comment>
<dbReference type="EC" id="3.6.-.-" evidence="6"/>
<keyword evidence="6" id="KW-0479">Metal-binding</keyword>
<evidence type="ECO:0000256" key="1">
    <source>
        <dbReference type="ARBA" id="ARBA00011043"/>
    </source>
</evidence>
<keyword evidence="6 8" id="KW-0378">Hydrolase</keyword>
<dbReference type="GO" id="GO:0016787">
    <property type="term" value="F:hydrolase activity"/>
    <property type="evidence" value="ECO:0007669"/>
    <property type="project" value="UniProtKB-KW"/>
</dbReference>
<dbReference type="InterPro" id="IPR031168">
    <property type="entry name" value="G_TrmE"/>
</dbReference>
<feature type="domain" description="TrmE-type G" evidence="7">
    <location>
        <begin position="213"/>
        <end position="352"/>
    </location>
</feature>
<feature type="binding site" evidence="6">
    <location>
        <begin position="223"/>
        <end position="228"/>
    </location>
    <ligand>
        <name>GTP</name>
        <dbReference type="ChEBI" id="CHEBI:37565"/>
    </ligand>
</feature>
<feature type="binding site" evidence="6">
    <location>
        <begin position="267"/>
        <end position="270"/>
    </location>
    <ligand>
        <name>GTP</name>
        <dbReference type="ChEBI" id="CHEBI:37565"/>
    </ligand>
</feature>
<keyword evidence="2 6" id="KW-0819">tRNA processing</keyword>
<keyword evidence="4 6" id="KW-0630">Potassium</keyword>
<evidence type="ECO:0000313" key="9">
    <source>
        <dbReference type="Proteomes" id="UP001281305"/>
    </source>
</evidence>
<dbReference type="Gene3D" id="3.40.50.300">
    <property type="entry name" value="P-loop containing nucleotide triphosphate hydrolases"/>
    <property type="match status" value="1"/>
</dbReference>
<reference evidence="8 9" key="1">
    <citation type="submission" date="2024-02" db="EMBL/GenBank/DDBJ databases">
        <title>Roseovarius strain W115 nov., isolated from a marine algae.</title>
        <authorList>
            <person name="Lee M.W."/>
            <person name="Lee J.K."/>
            <person name="Kim J.M."/>
            <person name="Choi D.G."/>
            <person name="Baek J.H."/>
            <person name="Bayburt H."/>
            <person name="Jung J.J."/>
            <person name="Han D.M."/>
            <person name="Jeon C.O."/>
        </authorList>
    </citation>
    <scope>NUCLEOTIDE SEQUENCE [LARGE SCALE GENOMIC DNA]</scope>
    <source>
        <strain evidence="8 9">W115</strain>
    </source>
</reference>
<dbReference type="NCBIfam" id="TIGR00231">
    <property type="entry name" value="small_GTP"/>
    <property type="match status" value="1"/>
</dbReference>
<keyword evidence="5 6" id="KW-0342">GTP-binding</keyword>
<comment type="similarity">
    <text evidence="1 6">Belongs to the TRAFAC class TrmE-Era-EngA-EngB-Septin-like GTPase superfamily. TrmE GTPase family.</text>
</comment>
<dbReference type="Pfam" id="PF10396">
    <property type="entry name" value="TrmE_N"/>
    <property type="match status" value="1"/>
</dbReference>
<name>A0ABZ2TMT7_9RHOB</name>
<evidence type="ECO:0000256" key="5">
    <source>
        <dbReference type="ARBA" id="ARBA00023134"/>
    </source>
</evidence>
<gene>
    <name evidence="6 8" type="primary">mnmE</name>
    <name evidence="6" type="synonym">trmE</name>
    <name evidence="8" type="ORF">RZS32_007820</name>
</gene>
<accession>A0ABZ2TMT7</accession>